<protein>
    <recommendedName>
        <fullName evidence="5">DUF4345 domain-containing protein</fullName>
    </recommendedName>
</protein>
<evidence type="ECO:0000256" key="2">
    <source>
        <dbReference type="SAM" id="Phobius"/>
    </source>
</evidence>
<reference evidence="4" key="1">
    <citation type="journal article" date="2019" name="Int. J. Syst. Evol. Microbiol.">
        <title>The Global Catalogue of Microorganisms (GCM) 10K type strain sequencing project: providing services to taxonomists for standard genome sequencing and annotation.</title>
        <authorList>
            <consortium name="The Broad Institute Genomics Platform"/>
            <consortium name="The Broad Institute Genome Sequencing Center for Infectious Disease"/>
            <person name="Wu L."/>
            <person name="Ma J."/>
        </authorList>
    </citation>
    <scope>NUCLEOTIDE SEQUENCE [LARGE SCALE GENOMIC DNA]</scope>
    <source>
        <strain evidence="4">JCM 17939</strain>
    </source>
</reference>
<feature type="compositionally biased region" description="Basic and acidic residues" evidence="1">
    <location>
        <begin position="1"/>
        <end position="10"/>
    </location>
</feature>
<gene>
    <name evidence="3" type="ORF">GCM10023196_023850</name>
</gene>
<comment type="caution">
    <text evidence="3">The sequence shown here is derived from an EMBL/GenBank/DDBJ whole genome shotgun (WGS) entry which is preliminary data.</text>
</comment>
<name>A0ABP8U7G5_9ACTN</name>
<organism evidence="3 4">
    <name type="scientific">Actinoallomurus vinaceus</name>
    <dbReference type="NCBI Taxonomy" id="1080074"/>
    <lineage>
        <taxon>Bacteria</taxon>
        <taxon>Bacillati</taxon>
        <taxon>Actinomycetota</taxon>
        <taxon>Actinomycetes</taxon>
        <taxon>Streptosporangiales</taxon>
        <taxon>Thermomonosporaceae</taxon>
        <taxon>Actinoallomurus</taxon>
    </lineage>
</organism>
<keyword evidence="2" id="KW-0472">Membrane</keyword>
<keyword evidence="2" id="KW-1133">Transmembrane helix</keyword>
<feature type="transmembrane region" description="Helical" evidence="2">
    <location>
        <begin position="159"/>
        <end position="180"/>
    </location>
</feature>
<feature type="transmembrane region" description="Helical" evidence="2">
    <location>
        <begin position="69"/>
        <end position="92"/>
    </location>
</feature>
<dbReference type="EMBL" id="BAABHK010000003">
    <property type="protein sequence ID" value="GAA4624292.1"/>
    <property type="molecule type" value="Genomic_DNA"/>
</dbReference>
<feature type="transmembrane region" description="Helical" evidence="2">
    <location>
        <begin position="129"/>
        <end position="147"/>
    </location>
</feature>
<feature type="transmembrane region" description="Helical" evidence="2">
    <location>
        <begin position="98"/>
        <end position="117"/>
    </location>
</feature>
<dbReference type="Proteomes" id="UP001501442">
    <property type="component" value="Unassembled WGS sequence"/>
</dbReference>
<evidence type="ECO:0000313" key="4">
    <source>
        <dbReference type="Proteomes" id="UP001501442"/>
    </source>
</evidence>
<evidence type="ECO:0000256" key="1">
    <source>
        <dbReference type="SAM" id="MobiDB-lite"/>
    </source>
</evidence>
<dbReference type="InterPro" id="IPR036259">
    <property type="entry name" value="MFS_trans_sf"/>
</dbReference>
<evidence type="ECO:0008006" key="5">
    <source>
        <dbReference type="Google" id="ProtNLM"/>
    </source>
</evidence>
<keyword evidence="2" id="KW-0812">Transmembrane</keyword>
<keyword evidence="4" id="KW-1185">Reference proteome</keyword>
<feature type="region of interest" description="Disordered" evidence="1">
    <location>
        <begin position="1"/>
        <end position="55"/>
    </location>
</feature>
<evidence type="ECO:0000313" key="3">
    <source>
        <dbReference type="EMBL" id="GAA4624292.1"/>
    </source>
</evidence>
<feature type="compositionally biased region" description="Basic and acidic residues" evidence="1">
    <location>
        <begin position="45"/>
        <end position="55"/>
    </location>
</feature>
<dbReference type="SUPFAM" id="SSF103473">
    <property type="entry name" value="MFS general substrate transporter"/>
    <property type="match status" value="1"/>
</dbReference>
<sequence>MPEDPPHDEGNAAAVPDAPISTAGLDPEPIVTHTSEAARAVKPPESSHTEELEGKLTRELRPTRVVPRWVGWLVIAAGVAMLPWITGLSFVLPTSHEAAHYNASWIGFDLGLCAMLLRTGWLAQKGREHIELSAAITGTLLLVDAWFDVVTADSRGELMLALALALFGELPLAAFFLWIAGRVEDRRQRRAAVLARFLRTLRTRRPRIGRFARETRRR</sequence>
<accession>A0ABP8U7G5</accession>
<proteinExistence type="predicted"/>
<dbReference type="RefSeq" id="WP_345430779.1">
    <property type="nucleotide sequence ID" value="NZ_BAABHK010000003.1"/>
</dbReference>